<gene>
    <name evidence="2" type="ORF">SAMN05443636_1818</name>
</gene>
<proteinExistence type="predicted"/>
<accession>A0A1M5QB70</accession>
<sequence>MRELDCDFCGGTAAGAYEVLPAELGPSFDEQVRVVLCDSCRETLDDVVAPLLDRLGSGEASAPGPSFAADAAGHSSPTADPSADAVDDGDHADESDEDSGIAIDVSGSAATAEGPDPKPSATDSEGDTAADVTAADDDATEEPTAADSPREEPANFRTVMRFLNNREFPVERAEVAEFAAGAYDLEDREVREIFDYAIERGILAEENGQLIKG</sequence>
<evidence type="ECO:0000256" key="1">
    <source>
        <dbReference type="SAM" id="MobiDB-lite"/>
    </source>
</evidence>
<dbReference type="RefSeq" id="WP_073308702.1">
    <property type="nucleotide sequence ID" value="NZ_FQWV01000004.1"/>
</dbReference>
<dbReference type="Proteomes" id="UP000184357">
    <property type="component" value="Unassembled WGS sequence"/>
</dbReference>
<feature type="compositionally biased region" description="Acidic residues" evidence="1">
    <location>
        <begin position="85"/>
        <end position="99"/>
    </location>
</feature>
<keyword evidence="3" id="KW-1185">Reference proteome</keyword>
<name>A0A1M5QB70_9EURY</name>
<protein>
    <submittedName>
        <fullName evidence="2">Uncharacterized protein</fullName>
    </submittedName>
</protein>
<dbReference type="AlphaFoldDB" id="A0A1M5QB70"/>
<dbReference type="EMBL" id="FQWV01000004">
    <property type="protein sequence ID" value="SHH11136.1"/>
    <property type="molecule type" value="Genomic_DNA"/>
</dbReference>
<evidence type="ECO:0000313" key="2">
    <source>
        <dbReference type="EMBL" id="SHH11136.1"/>
    </source>
</evidence>
<evidence type="ECO:0000313" key="3">
    <source>
        <dbReference type="Proteomes" id="UP000184357"/>
    </source>
</evidence>
<feature type="compositionally biased region" description="Acidic residues" evidence="1">
    <location>
        <begin position="124"/>
        <end position="141"/>
    </location>
</feature>
<reference evidence="2 3" key="1">
    <citation type="submission" date="2016-11" db="EMBL/GenBank/DDBJ databases">
        <authorList>
            <person name="Jaros S."/>
            <person name="Januszkiewicz K."/>
            <person name="Wedrychowicz H."/>
        </authorList>
    </citation>
    <scope>NUCLEOTIDE SEQUENCE [LARGE SCALE GENOMIC DNA]</scope>
    <source>
        <strain evidence="2 3">DSM 9297</strain>
    </source>
</reference>
<organism evidence="2 3">
    <name type="scientific">Halobaculum gomorrense</name>
    <dbReference type="NCBI Taxonomy" id="43928"/>
    <lineage>
        <taxon>Archaea</taxon>
        <taxon>Methanobacteriati</taxon>
        <taxon>Methanobacteriota</taxon>
        <taxon>Stenosarchaea group</taxon>
        <taxon>Halobacteria</taxon>
        <taxon>Halobacteriales</taxon>
        <taxon>Haloferacaceae</taxon>
        <taxon>Halobaculum</taxon>
    </lineage>
</organism>
<dbReference type="OrthoDB" id="204261at2157"/>
<feature type="region of interest" description="Disordered" evidence="1">
    <location>
        <begin position="58"/>
        <end position="153"/>
    </location>
</feature>